<accession>A0A2U1M3H3</accession>
<dbReference type="STRING" id="35608.A0A2U1M3H3"/>
<organism evidence="2 3">
    <name type="scientific">Artemisia annua</name>
    <name type="common">Sweet wormwood</name>
    <dbReference type="NCBI Taxonomy" id="35608"/>
    <lineage>
        <taxon>Eukaryota</taxon>
        <taxon>Viridiplantae</taxon>
        <taxon>Streptophyta</taxon>
        <taxon>Embryophyta</taxon>
        <taxon>Tracheophyta</taxon>
        <taxon>Spermatophyta</taxon>
        <taxon>Magnoliopsida</taxon>
        <taxon>eudicotyledons</taxon>
        <taxon>Gunneridae</taxon>
        <taxon>Pentapetalae</taxon>
        <taxon>asterids</taxon>
        <taxon>campanulids</taxon>
        <taxon>Asterales</taxon>
        <taxon>Asteraceae</taxon>
        <taxon>Asteroideae</taxon>
        <taxon>Anthemideae</taxon>
        <taxon>Artemisiinae</taxon>
        <taxon>Artemisia</taxon>
    </lineage>
</organism>
<sequence length="195" mass="21832">MSSRNNHPHTIQFAANHLTTSLLEFRGAIRTLIKMSGGGVARGRLTEERKAWRKNHPHGFVAKPESLPDGSVNLMKWNCIIPGKAGTDWEGGYYPLTLIFTDDYPSKPPKCNFPSNFFHLNVYQSGMVCLSILSESSGWRPAITVKQILCGIQDLLDTPNPASPAQHACYALFVTNRAEYKKKVQEQAKRYPSKL</sequence>
<dbReference type="AlphaFoldDB" id="A0A2U1M3H3"/>
<proteinExistence type="predicted"/>
<reference evidence="2 3" key="1">
    <citation type="journal article" date="2018" name="Mol. Plant">
        <title>The genome of Artemisia annua provides insight into the evolution of Asteraceae family and artemisinin biosynthesis.</title>
        <authorList>
            <person name="Shen Q."/>
            <person name="Zhang L."/>
            <person name="Liao Z."/>
            <person name="Wang S."/>
            <person name="Yan T."/>
            <person name="Shi P."/>
            <person name="Liu M."/>
            <person name="Fu X."/>
            <person name="Pan Q."/>
            <person name="Wang Y."/>
            <person name="Lv Z."/>
            <person name="Lu X."/>
            <person name="Zhang F."/>
            <person name="Jiang W."/>
            <person name="Ma Y."/>
            <person name="Chen M."/>
            <person name="Hao X."/>
            <person name="Li L."/>
            <person name="Tang Y."/>
            <person name="Lv G."/>
            <person name="Zhou Y."/>
            <person name="Sun X."/>
            <person name="Brodelius P.E."/>
            <person name="Rose J.K.C."/>
            <person name="Tang K."/>
        </authorList>
    </citation>
    <scope>NUCLEOTIDE SEQUENCE [LARGE SCALE GENOMIC DNA]</scope>
    <source>
        <strain evidence="3">cv. Huhao1</strain>
        <tissue evidence="2">Leaf</tissue>
    </source>
</reference>
<protein>
    <submittedName>
        <fullName evidence="2">Ubiquitin-conjugating enzyme/RWD-like protein</fullName>
    </submittedName>
</protein>
<dbReference type="Gene3D" id="3.10.110.10">
    <property type="entry name" value="Ubiquitin Conjugating Enzyme"/>
    <property type="match status" value="1"/>
</dbReference>
<dbReference type="InterPro" id="IPR000608">
    <property type="entry name" value="UBC"/>
</dbReference>
<dbReference type="PROSITE" id="PS50127">
    <property type="entry name" value="UBC_2"/>
    <property type="match status" value="1"/>
</dbReference>
<name>A0A2U1M3H3_ARTAN</name>
<gene>
    <name evidence="2" type="ORF">CTI12_AA424730</name>
</gene>
<dbReference type="Pfam" id="PF00179">
    <property type="entry name" value="UQ_con"/>
    <property type="match status" value="1"/>
</dbReference>
<dbReference type="CDD" id="cd23798">
    <property type="entry name" value="UBCc_UBE2I"/>
    <property type="match status" value="1"/>
</dbReference>
<dbReference type="InterPro" id="IPR050113">
    <property type="entry name" value="Ub_conjugating_enzyme"/>
</dbReference>
<dbReference type="SMART" id="SM00212">
    <property type="entry name" value="UBCc"/>
    <property type="match status" value="1"/>
</dbReference>
<dbReference type="SUPFAM" id="SSF54495">
    <property type="entry name" value="UBC-like"/>
    <property type="match status" value="1"/>
</dbReference>
<dbReference type="FunFam" id="3.10.110.10:FF:000038">
    <property type="entry name" value="SUMO-conjugating enzyme SCE1"/>
    <property type="match status" value="1"/>
</dbReference>
<evidence type="ECO:0000259" key="1">
    <source>
        <dbReference type="PROSITE" id="PS50127"/>
    </source>
</evidence>
<dbReference type="OrthoDB" id="6600758at2759"/>
<dbReference type="EMBL" id="PKPP01006661">
    <property type="protein sequence ID" value="PWA55797.1"/>
    <property type="molecule type" value="Genomic_DNA"/>
</dbReference>
<dbReference type="Proteomes" id="UP000245207">
    <property type="component" value="Unassembled WGS sequence"/>
</dbReference>
<keyword evidence="3" id="KW-1185">Reference proteome</keyword>
<dbReference type="InterPro" id="IPR016135">
    <property type="entry name" value="UBQ-conjugating_enzyme/RWD"/>
</dbReference>
<dbReference type="PANTHER" id="PTHR24067">
    <property type="entry name" value="UBIQUITIN-CONJUGATING ENZYME E2"/>
    <property type="match status" value="1"/>
</dbReference>
<comment type="caution">
    <text evidence="2">The sequence shown here is derived from an EMBL/GenBank/DDBJ whole genome shotgun (WGS) entry which is preliminary data.</text>
</comment>
<evidence type="ECO:0000313" key="3">
    <source>
        <dbReference type="Proteomes" id="UP000245207"/>
    </source>
</evidence>
<feature type="domain" description="UBC core" evidence="1">
    <location>
        <begin position="40"/>
        <end position="193"/>
    </location>
</feature>
<evidence type="ECO:0000313" key="2">
    <source>
        <dbReference type="EMBL" id="PWA55797.1"/>
    </source>
</evidence>